<organism evidence="2">
    <name type="scientific">freshwater metagenome</name>
    <dbReference type="NCBI Taxonomy" id="449393"/>
    <lineage>
        <taxon>unclassified sequences</taxon>
        <taxon>metagenomes</taxon>
        <taxon>ecological metagenomes</taxon>
    </lineage>
</organism>
<feature type="region of interest" description="Disordered" evidence="1">
    <location>
        <begin position="1"/>
        <end position="42"/>
    </location>
</feature>
<proteinExistence type="predicted"/>
<dbReference type="AlphaFoldDB" id="A0A6J7MAY0"/>
<protein>
    <submittedName>
        <fullName evidence="2">Unannotated protein</fullName>
    </submittedName>
</protein>
<accession>A0A6J7MAY0</accession>
<evidence type="ECO:0000256" key="1">
    <source>
        <dbReference type="SAM" id="MobiDB-lite"/>
    </source>
</evidence>
<sequence>MAARGNAAHRGAERPNQEGRERQTTVEAPSRVARPEPPTEGRAITVRITHVEPDQIEGWTRDVVFAFRGRTFTGYFGWNTWDGYRAWFTAVDGGSVPDALDDVDFLAELDDLSLASRRLSGAGEVTS</sequence>
<dbReference type="EMBL" id="CAFBNE010000261">
    <property type="protein sequence ID" value="CAB4975659.1"/>
    <property type="molecule type" value="Genomic_DNA"/>
</dbReference>
<gene>
    <name evidence="2" type="ORF">UFOPK3772_03675</name>
</gene>
<feature type="compositionally biased region" description="Basic and acidic residues" evidence="1">
    <location>
        <begin position="10"/>
        <end position="24"/>
    </location>
</feature>
<reference evidence="2" key="1">
    <citation type="submission" date="2020-05" db="EMBL/GenBank/DDBJ databases">
        <authorList>
            <person name="Chiriac C."/>
            <person name="Salcher M."/>
            <person name="Ghai R."/>
            <person name="Kavagutti S V."/>
        </authorList>
    </citation>
    <scope>NUCLEOTIDE SEQUENCE</scope>
</reference>
<evidence type="ECO:0000313" key="2">
    <source>
        <dbReference type="EMBL" id="CAB4975659.1"/>
    </source>
</evidence>
<name>A0A6J7MAY0_9ZZZZ</name>